<dbReference type="RefSeq" id="WP_112115604.1">
    <property type="nucleotide sequence ID" value="NZ_PRKZ01000004.1"/>
</dbReference>
<gene>
    <name evidence="6" type="primary">prmA</name>
    <name evidence="7" type="ORF">C4N25_07860</name>
</gene>
<dbReference type="InterPro" id="IPR050078">
    <property type="entry name" value="Ribosomal_L11_MeTrfase_PrmA"/>
</dbReference>
<evidence type="ECO:0000313" key="8">
    <source>
        <dbReference type="Proteomes" id="UP000251634"/>
    </source>
</evidence>
<dbReference type="PANTHER" id="PTHR43648">
    <property type="entry name" value="ELECTRON TRANSFER FLAVOPROTEIN BETA SUBUNIT LYSINE METHYLTRANSFERASE"/>
    <property type="match status" value="1"/>
</dbReference>
<keyword evidence="7" id="KW-0687">Ribonucleoprotein</keyword>
<keyword evidence="3 6" id="KW-0489">Methyltransferase</keyword>
<name>A0A329TNA2_9FIRM</name>
<protein>
    <recommendedName>
        <fullName evidence="6">Ribosomal protein L11 methyltransferase</fullName>
        <shortName evidence="6">L11 Mtase</shortName>
        <ecNumber evidence="6">2.1.1.-</ecNumber>
    </recommendedName>
</protein>
<dbReference type="HAMAP" id="MF_00735">
    <property type="entry name" value="Methyltr_PrmA"/>
    <property type="match status" value="1"/>
</dbReference>
<dbReference type="EMBL" id="PRKZ01000004">
    <property type="protein sequence ID" value="RAW50086.1"/>
    <property type="molecule type" value="Genomic_DNA"/>
</dbReference>
<evidence type="ECO:0000256" key="5">
    <source>
        <dbReference type="ARBA" id="ARBA00022691"/>
    </source>
</evidence>
<keyword evidence="4 6" id="KW-0808">Transferase</keyword>
<dbReference type="CDD" id="cd02440">
    <property type="entry name" value="AdoMet_MTases"/>
    <property type="match status" value="1"/>
</dbReference>
<keyword evidence="5 6" id="KW-0949">S-adenosyl-L-methionine</keyword>
<feature type="binding site" evidence="6">
    <location>
        <position position="197"/>
    </location>
    <ligand>
        <name>S-adenosyl-L-methionine</name>
        <dbReference type="ChEBI" id="CHEBI:59789"/>
    </ligand>
</feature>
<evidence type="ECO:0000256" key="6">
    <source>
        <dbReference type="HAMAP-Rule" id="MF_00735"/>
    </source>
</evidence>
<dbReference type="AlphaFoldDB" id="A0A329TNA2"/>
<evidence type="ECO:0000256" key="2">
    <source>
        <dbReference type="ARBA" id="ARBA00022490"/>
    </source>
</evidence>
<comment type="catalytic activity">
    <reaction evidence="6">
        <text>L-lysyl-[protein] + 3 S-adenosyl-L-methionine = N(6),N(6),N(6)-trimethyl-L-lysyl-[protein] + 3 S-adenosyl-L-homocysteine + 3 H(+)</text>
        <dbReference type="Rhea" id="RHEA:54192"/>
        <dbReference type="Rhea" id="RHEA-COMP:9752"/>
        <dbReference type="Rhea" id="RHEA-COMP:13826"/>
        <dbReference type="ChEBI" id="CHEBI:15378"/>
        <dbReference type="ChEBI" id="CHEBI:29969"/>
        <dbReference type="ChEBI" id="CHEBI:57856"/>
        <dbReference type="ChEBI" id="CHEBI:59789"/>
        <dbReference type="ChEBI" id="CHEBI:61961"/>
    </reaction>
</comment>
<sequence>MEWTDIRLTVAKADADNAEAVATMIAEGGIYIEDYSDIEQQVAEIAHVDLIEQELLDKPRDQVIIHMYLEPGASPVETLALIAARMEAAGIPYTAETEGVEQEDWQNGWRKYYHPMDIGQHLAIVPSWQEYDTDRVKLILDPGLAFGTGGHETTSLCLEALDERVKGGERVLDIGTGSGILAIAALKLGAASAEGVDIDPVAVRTAGENATLNGVADKLTVLVGDLSDKASGKYDIITANIVANAIMSLAPAVPGLMADNGVFIASGIIDSRKDEVLAALKAAGLAVQEVKEKRGWECIICKK</sequence>
<keyword evidence="2 6" id="KW-0963">Cytoplasm</keyword>
<dbReference type="PANTHER" id="PTHR43648:SF1">
    <property type="entry name" value="ELECTRON TRANSFER FLAVOPROTEIN BETA SUBUNIT LYSINE METHYLTRANSFERASE"/>
    <property type="match status" value="1"/>
</dbReference>
<dbReference type="PIRSF" id="PIRSF000401">
    <property type="entry name" value="RPL11_MTase"/>
    <property type="match status" value="1"/>
</dbReference>
<evidence type="ECO:0000256" key="1">
    <source>
        <dbReference type="ARBA" id="ARBA00009741"/>
    </source>
</evidence>
<feature type="binding site" evidence="6">
    <location>
        <position position="175"/>
    </location>
    <ligand>
        <name>S-adenosyl-L-methionine</name>
        <dbReference type="ChEBI" id="CHEBI:59789"/>
    </ligand>
</feature>
<comment type="function">
    <text evidence="6">Methylates ribosomal protein L11.</text>
</comment>
<dbReference type="GO" id="GO:0032259">
    <property type="term" value="P:methylation"/>
    <property type="evidence" value="ECO:0007669"/>
    <property type="project" value="UniProtKB-KW"/>
</dbReference>
<evidence type="ECO:0000256" key="3">
    <source>
        <dbReference type="ARBA" id="ARBA00022603"/>
    </source>
</evidence>
<accession>A0A329TNA2</accession>
<dbReference type="GO" id="GO:0016279">
    <property type="term" value="F:protein-lysine N-methyltransferase activity"/>
    <property type="evidence" value="ECO:0007669"/>
    <property type="project" value="RHEA"/>
</dbReference>
<reference evidence="7 8" key="1">
    <citation type="submission" date="2018-02" db="EMBL/GenBank/DDBJ databases">
        <title>Complete genome sequencing of Faecalibacterium prausnitzii strains isolated from the human gut.</title>
        <authorList>
            <person name="Fitzgerald B.C."/>
            <person name="Shkoporov A.N."/>
            <person name="Ross P.R."/>
            <person name="Hill C."/>
        </authorList>
    </citation>
    <scope>NUCLEOTIDE SEQUENCE [LARGE SCALE GENOMIC DNA]</scope>
    <source>
        <strain evidence="7 8">APC942/8-14-2</strain>
    </source>
</reference>
<dbReference type="GO" id="GO:0005840">
    <property type="term" value="C:ribosome"/>
    <property type="evidence" value="ECO:0007669"/>
    <property type="project" value="UniProtKB-KW"/>
</dbReference>
<comment type="caution">
    <text evidence="7">The sequence shown here is derived from an EMBL/GenBank/DDBJ whole genome shotgun (WGS) entry which is preliminary data.</text>
</comment>
<dbReference type="SUPFAM" id="SSF53335">
    <property type="entry name" value="S-adenosyl-L-methionine-dependent methyltransferases"/>
    <property type="match status" value="1"/>
</dbReference>
<dbReference type="Gene3D" id="3.40.50.150">
    <property type="entry name" value="Vaccinia Virus protein VP39"/>
    <property type="match status" value="1"/>
</dbReference>
<comment type="subcellular location">
    <subcellularLocation>
        <location evidence="6">Cytoplasm</location>
    </subcellularLocation>
</comment>
<keyword evidence="7" id="KW-0689">Ribosomal protein</keyword>
<dbReference type="Pfam" id="PF06325">
    <property type="entry name" value="PrmA"/>
    <property type="match status" value="1"/>
</dbReference>
<dbReference type="Proteomes" id="UP000251634">
    <property type="component" value="Unassembled WGS sequence"/>
</dbReference>
<feature type="binding site" evidence="6">
    <location>
        <position position="240"/>
    </location>
    <ligand>
        <name>S-adenosyl-L-methionine</name>
        <dbReference type="ChEBI" id="CHEBI:59789"/>
    </ligand>
</feature>
<dbReference type="InterPro" id="IPR004498">
    <property type="entry name" value="Ribosomal_PrmA_MeTrfase"/>
</dbReference>
<evidence type="ECO:0000313" key="7">
    <source>
        <dbReference type="EMBL" id="RAW50086.1"/>
    </source>
</evidence>
<proteinExistence type="inferred from homology"/>
<comment type="similarity">
    <text evidence="1 6">Belongs to the methyltransferase superfamily. PrmA family.</text>
</comment>
<dbReference type="NCBIfam" id="TIGR00406">
    <property type="entry name" value="prmA"/>
    <property type="match status" value="1"/>
</dbReference>
<dbReference type="GO" id="GO:0005737">
    <property type="term" value="C:cytoplasm"/>
    <property type="evidence" value="ECO:0007669"/>
    <property type="project" value="UniProtKB-SubCell"/>
</dbReference>
<dbReference type="EC" id="2.1.1.-" evidence="6"/>
<feature type="binding site" evidence="6">
    <location>
        <position position="154"/>
    </location>
    <ligand>
        <name>S-adenosyl-L-methionine</name>
        <dbReference type="ChEBI" id="CHEBI:59789"/>
    </ligand>
</feature>
<organism evidence="7 8">
    <name type="scientific">Faecalibacterium prausnitzii</name>
    <dbReference type="NCBI Taxonomy" id="853"/>
    <lineage>
        <taxon>Bacteria</taxon>
        <taxon>Bacillati</taxon>
        <taxon>Bacillota</taxon>
        <taxon>Clostridia</taxon>
        <taxon>Eubacteriales</taxon>
        <taxon>Oscillospiraceae</taxon>
        <taxon>Faecalibacterium</taxon>
    </lineage>
</organism>
<dbReference type="InterPro" id="IPR029063">
    <property type="entry name" value="SAM-dependent_MTases_sf"/>
</dbReference>
<evidence type="ECO:0000256" key="4">
    <source>
        <dbReference type="ARBA" id="ARBA00022679"/>
    </source>
</evidence>